<dbReference type="PROSITE" id="PS50995">
    <property type="entry name" value="HTH_MARR_2"/>
    <property type="match status" value="1"/>
</dbReference>
<protein>
    <submittedName>
        <fullName evidence="2">MarR family winged helix-turn-helix transcriptional regulator</fullName>
    </submittedName>
</protein>
<evidence type="ECO:0000259" key="1">
    <source>
        <dbReference type="PROSITE" id="PS50995"/>
    </source>
</evidence>
<sequence>MDSAVRGSPAAEVTAALERLTRLVLRLNTPGGLSLTSAATLGTLDRSGPCRLTELAAHEGVTQPAMTQLVSRLQEAGLVERAGDAHDGRVVRVHITDAGRAALAERRKARADALARLLSRLGEDERASLIAALPAIDSLTRQMPDDRFGASR</sequence>
<dbReference type="PRINTS" id="PR00598">
    <property type="entry name" value="HTHMARR"/>
</dbReference>
<evidence type="ECO:0000313" key="2">
    <source>
        <dbReference type="EMBL" id="MFC4531158.1"/>
    </source>
</evidence>
<dbReference type="PANTHER" id="PTHR39515:SF2">
    <property type="entry name" value="HTH-TYPE TRANSCRIPTIONAL REGULATOR RV0880"/>
    <property type="match status" value="1"/>
</dbReference>
<dbReference type="Gene3D" id="1.10.10.10">
    <property type="entry name" value="Winged helix-like DNA-binding domain superfamily/Winged helix DNA-binding domain"/>
    <property type="match status" value="1"/>
</dbReference>
<dbReference type="InterPro" id="IPR036388">
    <property type="entry name" value="WH-like_DNA-bd_sf"/>
</dbReference>
<gene>
    <name evidence="2" type="ORF">ACFO60_10325</name>
</gene>
<accession>A0ABV9CF73</accession>
<organism evidence="2 3">
    <name type="scientific">Sphaerisporangium dianthi</name>
    <dbReference type="NCBI Taxonomy" id="1436120"/>
    <lineage>
        <taxon>Bacteria</taxon>
        <taxon>Bacillati</taxon>
        <taxon>Actinomycetota</taxon>
        <taxon>Actinomycetes</taxon>
        <taxon>Streptosporangiales</taxon>
        <taxon>Streptosporangiaceae</taxon>
        <taxon>Sphaerisporangium</taxon>
    </lineage>
</organism>
<dbReference type="EMBL" id="JBHSFP010000005">
    <property type="protein sequence ID" value="MFC4531158.1"/>
    <property type="molecule type" value="Genomic_DNA"/>
</dbReference>
<dbReference type="RefSeq" id="WP_380839530.1">
    <property type="nucleotide sequence ID" value="NZ_JBHSFP010000005.1"/>
</dbReference>
<comment type="caution">
    <text evidence="2">The sequence shown here is derived from an EMBL/GenBank/DDBJ whole genome shotgun (WGS) entry which is preliminary data.</text>
</comment>
<dbReference type="InterPro" id="IPR036390">
    <property type="entry name" value="WH_DNA-bd_sf"/>
</dbReference>
<dbReference type="SMART" id="SM00347">
    <property type="entry name" value="HTH_MARR"/>
    <property type="match status" value="1"/>
</dbReference>
<dbReference type="Proteomes" id="UP001596004">
    <property type="component" value="Unassembled WGS sequence"/>
</dbReference>
<evidence type="ECO:0000313" key="3">
    <source>
        <dbReference type="Proteomes" id="UP001596004"/>
    </source>
</evidence>
<reference evidence="3" key="1">
    <citation type="journal article" date="2019" name="Int. J. Syst. Evol. Microbiol.">
        <title>The Global Catalogue of Microorganisms (GCM) 10K type strain sequencing project: providing services to taxonomists for standard genome sequencing and annotation.</title>
        <authorList>
            <consortium name="The Broad Institute Genomics Platform"/>
            <consortium name="The Broad Institute Genome Sequencing Center for Infectious Disease"/>
            <person name="Wu L."/>
            <person name="Ma J."/>
        </authorList>
    </citation>
    <scope>NUCLEOTIDE SEQUENCE [LARGE SCALE GENOMIC DNA]</scope>
    <source>
        <strain evidence="3">CGMCC 4.7132</strain>
    </source>
</reference>
<dbReference type="PANTHER" id="PTHR39515">
    <property type="entry name" value="CONSERVED PROTEIN"/>
    <property type="match status" value="1"/>
</dbReference>
<feature type="domain" description="HTH marR-type" evidence="1">
    <location>
        <begin position="10"/>
        <end position="138"/>
    </location>
</feature>
<dbReference type="InterPro" id="IPR000835">
    <property type="entry name" value="HTH_MarR-typ"/>
</dbReference>
<name>A0ABV9CF73_9ACTN</name>
<proteinExistence type="predicted"/>
<dbReference type="InterPro" id="IPR052526">
    <property type="entry name" value="HTH-type_Bedaq_tolerance"/>
</dbReference>
<dbReference type="SUPFAM" id="SSF46785">
    <property type="entry name" value="Winged helix' DNA-binding domain"/>
    <property type="match status" value="1"/>
</dbReference>
<dbReference type="Pfam" id="PF12802">
    <property type="entry name" value="MarR_2"/>
    <property type="match status" value="1"/>
</dbReference>
<keyword evidence="3" id="KW-1185">Reference proteome</keyword>